<keyword evidence="1" id="KW-0812">Transmembrane</keyword>
<feature type="transmembrane region" description="Helical" evidence="1">
    <location>
        <begin position="205"/>
        <end position="225"/>
    </location>
</feature>
<feature type="transmembrane region" description="Helical" evidence="1">
    <location>
        <begin position="7"/>
        <end position="26"/>
    </location>
</feature>
<dbReference type="Proteomes" id="UP000572268">
    <property type="component" value="Unassembled WGS sequence"/>
</dbReference>
<keyword evidence="1" id="KW-1133">Transmembrane helix</keyword>
<proteinExistence type="predicted"/>
<dbReference type="EMBL" id="JABAHT010000011">
    <property type="protein sequence ID" value="KAF4670357.1"/>
    <property type="molecule type" value="Genomic_DNA"/>
</dbReference>
<evidence type="ECO:0000313" key="2">
    <source>
        <dbReference type="EMBL" id="KAF4670357.1"/>
    </source>
</evidence>
<evidence type="ECO:0000313" key="4">
    <source>
        <dbReference type="Proteomes" id="UP000570595"/>
    </source>
</evidence>
<organism evidence="2 4">
    <name type="scientific">Perkinsus olseni</name>
    <name type="common">Perkinsus atlanticus</name>
    <dbReference type="NCBI Taxonomy" id="32597"/>
    <lineage>
        <taxon>Eukaryota</taxon>
        <taxon>Sar</taxon>
        <taxon>Alveolata</taxon>
        <taxon>Perkinsozoa</taxon>
        <taxon>Perkinsea</taxon>
        <taxon>Perkinsida</taxon>
        <taxon>Perkinsidae</taxon>
        <taxon>Perkinsus</taxon>
    </lineage>
</organism>
<dbReference type="EMBL" id="JABANN010000009">
    <property type="protein sequence ID" value="KAF4675849.1"/>
    <property type="molecule type" value="Genomic_DNA"/>
</dbReference>
<feature type="transmembrane region" description="Helical" evidence="1">
    <location>
        <begin position="143"/>
        <end position="163"/>
    </location>
</feature>
<name>A0A7J6MFZ8_PEROL</name>
<sequence length="307" mass="34687">MLDWARIHFYLKLSRPILWLGVLPYYPFPLGGRLDLLATCRFWLGLLYFTFPVSIMTFGINDMADTDVDKYNPSKMVQYYGNQATESELLGLWKVILVSNMIPLCIISITTADWISFPMYFAMALSLNILYKLKPFALARKAPWDLLFAPAGFLVVVSFACRLHQVPQPNTGPCLFYISSALTSHMLAELSDVDYDAPYGKRTTAVVIGKTYTCVFIGALILVQFLTSVRSDTKSVLLTPLANPFMAMVHCGGDVFNLLPYVYRSLISTSQSSKPWESSRSFLPIMYIRYLVRLCFVAYAFINGVLV</sequence>
<feature type="transmembrane region" description="Helical" evidence="1">
    <location>
        <begin position="115"/>
        <end position="131"/>
    </location>
</feature>
<evidence type="ECO:0000313" key="5">
    <source>
        <dbReference type="Proteomes" id="UP000572268"/>
    </source>
</evidence>
<gene>
    <name evidence="3" type="ORF">FOL46_009640</name>
    <name evidence="2" type="ORF">FOZ61_000547</name>
</gene>
<protein>
    <recommendedName>
        <fullName evidence="6">UbiA prenyltransferase domain-containing protein 1</fullName>
    </recommendedName>
</protein>
<evidence type="ECO:0000313" key="3">
    <source>
        <dbReference type="EMBL" id="KAF4675849.1"/>
    </source>
</evidence>
<keyword evidence="1" id="KW-0472">Membrane</keyword>
<dbReference type="OrthoDB" id="2753389at2759"/>
<accession>A0A7J6MFZ8</accession>
<evidence type="ECO:0000256" key="1">
    <source>
        <dbReference type="SAM" id="Phobius"/>
    </source>
</evidence>
<feature type="transmembrane region" description="Helical" evidence="1">
    <location>
        <begin position="46"/>
        <end position="68"/>
    </location>
</feature>
<dbReference type="Proteomes" id="UP000570595">
    <property type="component" value="Unassembled WGS sequence"/>
</dbReference>
<reference evidence="4 5" key="1">
    <citation type="submission" date="2020-04" db="EMBL/GenBank/DDBJ databases">
        <title>Perkinsus olseni comparative genomics.</title>
        <authorList>
            <person name="Bogema D.R."/>
        </authorList>
    </citation>
    <scope>NUCLEOTIDE SEQUENCE [LARGE SCALE GENOMIC DNA]</scope>
    <source>
        <strain evidence="2">ATCC PRA-179</strain>
        <strain evidence="3">ATCC PRA-31</strain>
    </source>
</reference>
<comment type="caution">
    <text evidence="2">The sequence shown here is derived from an EMBL/GenBank/DDBJ whole genome shotgun (WGS) entry which is preliminary data.</text>
</comment>
<evidence type="ECO:0008006" key="6">
    <source>
        <dbReference type="Google" id="ProtNLM"/>
    </source>
</evidence>
<dbReference type="AlphaFoldDB" id="A0A7J6MFZ8"/>